<evidence type="ECO:0000256" key="1">
    <source>
        <dbReference type="PROSITE-ProRule" id="PRU00325"/>
    </source>
</evidence>
<keyword evidence="1" id="KW-0862">Zinc</keyword>
<comment type="caution">
    <text evidence="4">The sequence shown here is derived from an EMBL/GenBank/DDBJ whole genome shotgun (WGS) entry which is preliminary data.</text>
</comment>
<evidence type="ECO:0000256" key="2">
    <source>
        <dbReference type="SAM" id="MobiDB-lite"/>
    </source>
</evidence>
<reference evidence="5" key="1">
    <citation type="journal article" date="2019" name="Int. J. Syst. Evol. Microbiol.">
        <title>The Global Catalogue of Microorganisms (GCM) 10K type strain sequencing project: providing services to taxonomists for standard genome sequencing and annotation.</title>
        <authorList>
            <consortium name="The Broad Institute Genomics Platform"/>
            <consortium name="The Broad Institute Genome Sequencing Center for Infectious Disease"/>
            <person name="Wu L."/>
            <person name="Ma J."/>
        </authorList>
    </citation>
    <scope>NUCLEOTIDE SEQUENCE [LARGE SCALE GENOMIC DNA]</scope>
    <source>
        <strain evidence="5">JCM 4816</strain>
    </source>
</reference>
<gene>
    <name evidence="4" type="ORF">ACFP3V_20575</name>
</gene>
<sequence>MSVAPLREDLLALSTETLAALANRGLVKRAVKELDAGAGPEVGGEADGAVTGRAPDGAETRLPVGTGLDGSACSCAATGVCRHRIALVLAYQRLHAAPQDQPPAVADAPPDGREPTQPVWSPGEFDDERLESVLGRSAVAAARRAAERGYAATVHRAGPAEPVPWVELPTCTVRFPVPHELGYALTDAAAPRRGEMIALAVRAFRAADAADAPAESVSAGTAATVQVSVGGRPGPAQGLPARSADVLAEALALADQVLIEGVAHTSPVLSAHLERASAALTRASLHWPAAALGELRGQVDAYAARAAQYEPAEPARLLAELYARRRAGRSDPAGALGTQEPAETQLRRARLVALGCRVTGRGGAGSAAPALRSAAVYFAHPDAGITLVLRRQWELTDGQPPTGHELGARRLLGSPLNLLAAANVVSETLSRGPSRTVAIRRGRVAGTSITPLGRAWAELPQPLLVRDVRAQLRAWDGRPPRLVRPRVEADAVRVVAVGEIGPVGYDPGRQRLEALVRDEVGTEVVVRADYDPVRPGSLDALAEALRSGARFVSGMLRLEGGCPVLDPLAVLTERGCTVPDLAPGGSAGEVSWGTARAGDPIASALDAALAALAELAHLGLRGQGHGRDRAPREALTAAAAGLRRTGLRDAASRTEAVATALAADSAEAAAPLWADAAIQLLVALELHEQSGAG</sequence>
<name>A0ABW1G4A8_9ACTN</name>
<dbReference type="InterPro" id="IPR007527">
    <property type="entry name" value="Znf_SWIM"/>
</dbReference>
<evidence type="ECO:0000313" key="4">
    <source>
        <dbReference type="EMBL" id="MFC5909599.1"/>
    </source>
</evidence>
<dbReference type="EMBL" id="JBHSQJ010000083">
    <property type="protein sequence ID" value="MFC5909599.1"/>
    <property type="molecule type" value="Genomic_DNA"/>
</dbReference>
<proteinExistence type="predicted"/>
<evidence type="ECO:0000259" key="3">
    <source>
        <dbReference type="PROSITE" id="PS50966"/>
    </source>
</evidence>
<keyword evidence="1" id="KW-0863">Zinc-finger</keyword>
<dbReference type="RefSeq" id="WP_380585526.1">
    <property type="nucleotide sequence ID" value="NZ_JBHSQJ010000083.1"/>
</dbReference>
<feature type="region of interest" description="Disordered" evidence="2">
    <location>
        <begin position="99"/>
        <end position="124"/>
    </location>
</feature>
<organism evidence="4 5">
    <name type="scientific">Streptacidiphilus monticola</name>
    <dbReference type="NCBI Taxonomy" id="2161674"/>
    <lineage>
        <taxon>Bacteria</taxon>
        <taxon>Bacillati</taxon>
        <taxon>Actinomycetota</taxon>
        <taxon>Actinomycetes</taxon>
        <taxon>Kitasatosporales</taxon>
        <taxon>Streptomycetaceae</taxon>
        <taxon>Streptacidiphilus</taxon>
    </lineage>
</organism>
<dbReference type="Proteomes" id="UP001596174">
    <property type="component" value="Unassembled WGS sequence"/>
</dbReference>
<evidence type="ECO:0000313" key="5">
    <source>
        <dbReference type="Proteomes" id="UP001596174"/>
    </source>
</evidence>
<feature type="compositionally biased region" description="Low complexity" evidence="2">
    <location>
        <begin position="99"/>
        <end position="109"/>
    </location>
</feature>
<keyword evidence="1" id="KW-0479">Metal-binding</keyword>
<feature type="domain" description="SWIM-type" evidence="3">
    <location>
        <begin position="58"/>
        <end position="92"/>
    </location>
</feature>
<keyword evidence="5" id="KW-1185">Reference proteome</keyword>
<protein>
    <recommendedName>
        <fullName evidence="3">SWIM-type domain-containing protein</fullName>
    </recommendedName>
</protein>
<accession>A0ABW1G4A8</accession>
<dbReference type="PROSITE" id="PS50966">
    <property type="entry name" value="ZF_SWIM"/>
    <property type="match status" value="1"/>
</dbReference>